<dbReference type="InterPro" id="IPR017850">
    <property type="entry name" value="Alkaline_phosphatase_core_sf"/>
</dbReference>
<dbReference type="GO" id="GO:0016788">
    <property type="term" value="F:hydrolase activity, acting on ester bonds"/>
    <property type="evidence" value="ECO:0007669"/>
    <property type="project" value="InterPro"/>
</dbReference>
<proteinExistence type="predicted"/>
<dbReference type="PANTHER" id="PTHR31956:SF8">
    <property type="entry name" value="ACID PHOSPHATASE PHOA (AFU_ORTHOLOGUE AFUA_1G03570)"/>
    <property type="match status" value="1"/>
</dbReference>
<dbReference type="AlphaFoldDB" id="A0A9P6N0V2"/>
<evidence type="ECO:0000256" key="2">
    <source>
        <dbReference type="SAM" id="SignalP"/>
    </source>
</evidence>
<reference evidence="3" key="1">
    <citation type="journal article" date="2020" name="Fungal Divers.">
        <title>Resolving the Mortierellaceae phylogeny through synthesis of multi-gene phylogenetics and phylogenomics.</title>
        <authorList>
            <person name="Vandepol N."/>
            <person name="Liber J."/>
            <person name="Desiro A."/>
            <person name="Na H."/>
            <person name="Kennedy M."/>
            <person name="Barry K."/>
            <person name="Grigoriev I.V."/>
            <person name="Miller A.N."/>
            <person name="O'Donnell K."/>
            <person name="Stajich J.E."/>
            <person name="Bonito G."/>
        </authorList>
    </citation>
    <scope>NUCLEOTIDE SEQUENCE</scope>
    <source>
        <strain evidence="3">NRRL 2769</strain>
    </source>
</reference>
<dbReference type="Proteomes" id="UP000703661">
    <property type="component" value="Unassembled WGS sequence"/>
</dbReference>
<evidence type="ECO:0008006" key="5">
    <source>
        <dbReference type="Google" id="ProtNLM"/>
    </source>
</evidence>
<evidence type="ECO:0000313" key="4">
    <source>
        <dbReference type="Proteomes" id="UP000703661"/>
    </source>
</evidence>
<dbReference type="OrthoDB" id="5135119at2759"/>
<protein>
    <recommendedName>
        <fullName evidence="5">Acid phosphatase</fullName>
    </recommendedName>
</protein>
<organism evidence="3 4">
    <name type="scientific">Entomortierella chlamydospora</name>
    <dbReference type="NCBI Taxonomy" id="101097"/>
    <lineage>
        <taxon>Eukaryota</taxon>
        <taxon>Fungi</taxon>
        <taxon>Fungi incertae sedis</taxon>
        <taxon>Mucoromycota</taxon>
        <taxon>Mortierellomycotina</taxon>
        <taxon>Mortierellomycetes</taxon>
        <taxon>Mortierellales</taxon>
        <taxon>Mortierellaceae</taxon>
        <taxon>Entomortierella</taxon>
    </lineage>
</organism>
<dbReference type="Gene3D" id="3.40.720.10">
    <property type="entry name" value="Alkaline Phosphatase, subunit A"/>
    <property type="match status" value="1"/>
</dbReference>
<accession>A0A9P6N0V2</accession>
<evidence type="ECO:0000256" key="1">
    <source>
        <dbReference type="ARBA" id="ARBA00022801"/>
    </source>
</evidence>
<dbReference type="Pfam" id="PF04185">
    <property type="entry name" value="Phosphoesterase"/>
    <property type="match status" value="1"/>
</dbReference>
<comment type="caution">
    <text evidence="3">The sequence shown here is derived from an EMBL/GenBank/DDBJ whole genome shotgun (WGS) entry which is preliminary data.</text>
</comment>
<gene>
    <name evidence="3" type="ORF">BGZ80_003099</name>
</gene>
<dbReference type="GO" id="GO:0009395">
    <property type="term" value="P:phospholipid catabolic process"/>
    <property type="evidence" value="ECO:0007669"/>
    <property type="project" value="TreeGrafter"/>
</dbReference>
<feature type="signal peptide" evidence="2">
    <location>
        <begin position="1"/>
        <end position="17"/>
    </location>
</feature>
<dbReference type="EMBL" id="JAAAID010000180">
    <property type="protein sequence ID" value="KAG0021062.1"/>
    <property type="molecule type" value="Genomic_DNA"/>
</dbReference>
<evidence type="ECO:0000313" key="3">
    <source>
        <dbReference type="EMBL" id="KAG0021062.1"/>
    </source>
</evidence>
<name>A0A9P6N0V2_9FUNG</name>
<keyword evidence="1" id="KW-0378">Hydrolase</keyword>
<sequence>MLFKSIVSLALVAAAAAQATKGKAFDHVFIVFLENTNYQIAATDPILSSLTPQGVLLDNYSGVTHPSEPNYVAAAGGDYFGISDDSLYYIPSNVTTIVDLLDKKGLTWKTYQEDLPHACFTGFNSTNLYMRKHNPFIIYDSIAQNQTRCNNVVPATQLATDLAAGDLPNYSFYTPNMLNDAHDTTIAYASKWLNNTIIPLLSNPAFNNNTLVVITFDETEDYPIANRVWTLLLGDAVAALKNTTDSTYYTHYSLLSTVESNWDLGNLGRQDTNVTLSNVFDFVAKVTGYENANVTNPPFLNDTIPGFMTNHSTPLNTTSSTPKSAADSIAVPKVMAAFAVLAGAFAAMI</sequence>
<keyword evidence="4" id="KW-1185">Reference proteome</keyword>
<dbReference type="PANTHER" id="PTHR31956">
    <property type="entry name" value="NON-SPECIFIC PHOSPHOLIPASE C4-RELATED"/>
    <property type="match status" value="1"/>
</dbReference>
<feature type="chain" id="PRO_5040464811" description="Acid phosphatase" evidence="2">
    <location>
        <begin position="18"/>
        <end position="349"/>
    </location>
</feature>
<keyword evidence="2" id="KW-0732">Signal</keyword>
<dbReference type="InterPro" id="IPR007312">
    <property type="entry name" value="Phosphoesterase"/>
</dbReference>